<sequence>MGVIASTPGPVKIYLKDIELSKENYVIDSTLYNGNLKYVVKACLLASKNKKLKTAVFKLYLPGVKSDHLSKAISQALEKLESVTIYGTGLDFFSKSKWIVYWRNARVDTLSIKFDISDSAFQYLCSGLEGNRFIRELNFKILSFAQLSQLEWALIQNSTVKVLGISCEPRSVTVDNEENTSGILSSYAPSQVVTPSNAYLLAQNTSIETYILSGYLENYTPGLILGLAGNQTVIRLILENIDMDRDSLPFFTQMFIVNSHIKEIETRWGFNTMSAMVLFSGLKASSSVEILRMRESTFFEGGYIMLKEMLERNESLKYLEIKDMLHLGTNSQNIDIQCKNMIFVIKGVTASRSLRDLILSVHKSKLDCDPDARHFKSEELKTELKKLLQENKVLRSLKIENFRLGKEEIKAIAEGLAENQSLLTLSLNGNEIDWKDLEYLARSLRENQVLRTLEIGLNKIYAWHDIVNLYGAASANDALTNMNDVFTSLSMSKIRNIKVTDWFWEERKYPASIADLVFATKQKINANSREV</sequence>
<evidence type="ECO:0000313" key="2">
    <source>
        <dbReference type="EMBL" id="CAG9328934.1"/>
    </source>
</evidence>
<dbReference type="SMART" id="SM00368">
    <property type="entry name" value="LRR_RI"/>
    <property type="match status" value="3"/>
</dbReference>
<name>A0AAU9JPW4_9CILI</name>
<keyword evidence="1" id="KW-0677">Repeat</keyword>
<dbReference type="PANTHER" id="PTHR24111">
    <property type="entry name" value="LEUCINE-RICH REPEAT-CONTAINING PROTEIN 34"/>
    <property type="match status" value="1"/>
</dbReference>
<dbReference type="AlphaFoldDB" id="A0AAU9JPW4"/>
<reference evidence="2" key="1">
    <citation type="submission" date="2021-09" db="EMBL/GenBank/DDBJ databases">
        <authorList>
            <consortium name="AG Swart"/>
            <person name="Singh M."/>
            <person name="Singh A."/>
            <person name="Seah K."/>
            <person name="Emmerich C."/>
        </authorList>
    </citation>
    <scope>NUCLEOTIDE SEQUENCE</scope>
    <source>
        <strain evidence="2">ATCC30299</strain>
    </source>
</reference>
<dbReference type="EMBL" id="CAJZBQ010000047">
    <property type="protein sequence ID" value="CAG9328934.1"/>
    <property type="molecule type" value="Genomic_DNA"/>
</dbReference>
<keyword evidence="3" id="KW-1185">Reference proteome</keyword>
<dbReference type="PANTHER" id="PTHR24111:SF0">
    <property type="entry name" value="LEUCINE-RICH REPEAT-CONTAINING PROTEIN"/>
    <property type="match status" value="1"/>
</dbReference>
<evidence type="ECO:0000313" key="3">
    <source>
        <dbReference type="Proteomes" id="UP001162131"/>
    </source>
</evidence>
<gene>
    <name evidence="2" type="ORF">BSTOLATCC_MIC47773</name>
</gene>
<organism evidence="2 3">
    <name type="scientific">Blepharisma stoltei</name>
    <dbReference type="NCBI Taxonomy" id="1481888"/>
    <lineage>
        <taxon>Eukaryota</taxon>
        <taxon>Sar</taxon>
        <taxon>Alveolata</taxon>
        <taxon>Ciliophora</taxon>
        <taxon>Postciliodesmatophora</taxon>
        <taxon>Heterotrichea</taxon>
        <taxon>Heterotrichida</taxon>
        <taxon>Blepharismidae</taxon>
        <taxon>Blepharisma</taxon>
    </lineage>
</organism>
<protein>
    <submittedName>
        <fullName evidence="2">Uncharacterized protein</fullName>
    </submittedName>
</protein>
<dbReference type="InterPro" id="IPR052201">
    <property type="entry name" value="LRR-containing_regulator"/>
</dbReference>
<dbReference type="Gene3D" id="3.80.10.10">
    <property type="entry name" value="Ribonuclease Inhibitor"/>
    <property type="match status" value="2"/>
</dbReference>
<comment type="caution">
    <text evidence="2">The sequence shown here is derived from an EMBL/GenBank/DDBJ whole genome shotgun (WGS) entry which is preliminary data.</text>
</comment>
<proteinExistence type="predicted"/>
<dbReference type="InterPro" id="IPR032675">
    <property type="entry name" value="LRR_dom_sf"/>
</dbReference>
<accession>A0AAU9JPW4</accession>
<dbReference type="SUPFAM" id="SSF52047">
    <property type="entry name" value="RNI-like"/>
    <property type="match status" value="1"/>
</dbReference>
<evidence type="ECO:0000256" key="1">
    <source>
        <dbReference type="ARBA" id="ARBA00022737"/>
    </source>
</evidence>
<dbReference type="Proteomes" id="UP001162131">
    <property type="component" value="Unassembled WGS sequence"/>
</dbReference>